<dbReference type="GO" id="GO:0033188">
    <property type="term" value="F:sphingomyelin synthase activity"/>
    <property type="evidence" value="ECO:0007669"/>
    <property type="project" value="TreeGrafter"/>
</dbReference>
<dbReference type="GO" id="GO:0000139">
    <property type="term" value="C:Golgi membrane"/>
    <property type="evidence" value="ECO:0007669"/>
    <property type="project" value="TreeGrafter"/>
</dbReference>
<feature type="transmembrane region" description="Helical" evidence="9">
    <location>
        <begin position="95"/>
        <end position="115"/>
    </location>
</feature>
<dbReference type="GO" id="GO:0046513">
    <property type="term" value="P:ceramide biosynthetic process"/>
    <property type="evidence" value="ECO:0007669"/>
    <property type="project" value="TreeGrafter"/>
</dbReference>
<protein>
    <submittedName>
        <fullName evidence="11">Phosphatidylcholine:ceramide cholinephosphotransferase 1</fullName>
    </submittedName>
</protein>
<evidence type="ECO:0000313" key="12">
    <source>
        <dbReference type="Proteomes" id="UP001201812"/>
    </source>
</evidence>
<dbReference type="EMBL" id="JAKKPZ010000036">
    <property type="protein sequence ID" value="KAI1708245.1"/>
    <property type="molecule type" value="Genomic_DNA"/>
</dbReference>
<organism evidence="11 12">
    <name type="scientific">Ditylenchus destructor</name>
    <dbReference type="NCBI Taxonomy" id="166010"/>
    <lineage>
        <taxon>Eukaryota</taxon>
        <taxon>Metazoa</taxon>
        <taxon>Ecdysozoa</taxon>
        <taxon>Nematoda</taxon>
        <taxon>Chromadorea</taxon>
        <taxon>Rhabditida</taxon>
        <taxon>Tylenchina</taxon>
        <taxon>Tylenchomorpha</taxon>
        <taxon>Sphaerularioidea</taxon>
        <taxon>Anguinidae</taxon>
        <taxon>Anguininae</taxon>
        <taxon>Ditylenchus</taxon>
    </lineage>
</organism>
<dbReference type="GO" id="GO:0005886">
    <property type="term" value="C:plasma membrane"/>
    <property type="evidence" value="ECO:0007669"/>
    <property type="project" value="TreeGrafter"/>
</dbReference>
<keyword evidence="3" id="KW-0808">Transferase</keyword>
<dbReference type="Pfam" id="PF14360">
    <property type="entry name" value="PAP2_C"/>
    <property type="match status" value="2"/>
</dbReference>
<keyword evidence="12" id="KW-1185">Reference proteome</keyword>
<evidence type="ECO:0000256" key="2">
    <source>
        <dbReference type="ARBA" id="ARBA00005441"/>
    </source>
</evidence>
<feature type="domain" description="Sphingomyelin synthase-like" evidence="10">
    <location>
        <begin position="310"/>
        <end position="354"/>
    </location>
</feature>
<keyword evidence="7" id="KW-0443">Lipid metabolism</keyword>
<dbReference type="InterPro" id="IPR045221">
    <property type="entry name" value="Sphingomyelin_synth-like"/>
</dbReference>
<dbReference type="InterPro" id="IPR025749">
    <property type="entry name" value="Sphingomyelin_synth-like_dom"/>
</dbReference>
<proteinExistence type="inferred from homology"/>
<evidence type="ECO:0000256" key="8">
    <source>
        <dbReference type="ARBA" id="ARBA00023136"/>
    </source>
</evidence>
<evidence type="ECO:0000256" key="4">
    <source>
        <dbReference type="ARBA" id="ARBA00022692"/>
    </source>
</evidence>
<keyword evidence="4 9" id="KW-0812">Transmembrane</keyword>
<name>A0AAD4QXR3_9BILA</name>
<comment type="caution">
    <text evidence="11">The sequence shown here is derived from an EMBL/GenBank/DDBJ whole genome shotgun (WGS) entry which is preliminary data.</text>
</comment>
<dbReference type="PANTHER" id="PTHR21290:SF25">
    <property type="entry name" value="SPHINGOMYELIN SYNTHASE-RELATED PROTEIN 1"/>
    <property type="match status" value="1"/>
</dbReference>
<evidence type="ECO:0000256" key="9">
    <source>
        <dbReference type="SAM" id="Phobius"/>
    </source>
</evidence>
<evidence type="ECO:0000313" key="11">
    <source>
        <dbReference type="EMBL" id="KAI1708245.1"/>
    </source>
</evidence>
<accession>A0AAD4QXR3</accession>
<gene>
    <name evidence="11" type="ORF">DdX_11923</name>
</gene>
<dbReference type="Proteomes" id="UP001201812">
    <property type="component" value="Unassembled WGS sequence"/>
</dbReference>
<reference evidence="11" key="1">
    <citation type="submission" date="2022-01" db="EMBL/GenBank/DDBJ databases">
        <title>Genome Sequence Resource for Two Populations of Ditylenchus destructor, the Migratory Endoparasitic Phytonematode.</title>
        <authorList>
            <person name="Zhang H."/>
            <person name="Lin R."/>
            <person name="Xie B."/>
        </authorList>
    </citation>
    <scope>NUCLEOTIDE SEQUENCE</scope>
    <source>
        <strain evidence="11">BazhouSP</strain>
    </source>
</reference>
<keyword evidence="6 9" id="KW-1133">Transmembrane helix</keyword>
<comment type="similarity">
    <text evidence="2">Belongs to the sphingomyelin synthase family.</text>
</comment>
<dbReference type="PANTHER" id="PTHR21290">
    <property type="entry name" value="SPHINGOMYELIN SYNTHETASE"/>
    <property type="match status" value="1"/>
</dbReference>
<dbReference type="GO" id="GO:0005789">
    <property type="term" value="C:endoplasmic reticulum membrane"/>
    <property type="evidence" value="ECO:0007669"/>
    <property type="project" value="TreeGrafter"/>
</dbReference>
<dbReference type="GO" id="GO:0047493">
    <property type="term" value="F:ceramide cholinephosphotransferase activity"/>
    <property type="evidence" value="ECO:0007669"/>
    <property type="project" value="TreeGrafter"/>
</dbReference>
<sequence>MKDRNGSTMKLLNRNVSADKKHIYLKLLTKEEIIRRVESPDSEYKSIFKLALALVYFLLSTYLTCAIMVYVDGRIPDGYPPLPDLFLDNIPPVPYAFEICEFIAVAMTLCWTAIITSMSVPAHHLICDRNIKGSTNFLDLLQQSFQIWFRVGLTIFGGKRTCGDYMFSGHTATITLLNHLITEYTPSEWKALHITSWGMNIVGMFLILAAHEHYRFFEAGGVGRVLNEYKFPWSVRGNSVIDAAQEFKQNGTTKNISEPLVNMEPIILVNNEANGNYRFQMKLLNKEELIKKIVMTFVDDRVPDVQKYPHTVTITLLNHFITEYTPPDWHSVHTISWVFNCFGMFFILAGHEHYRLFEAGGMGKLNNEFELPWLSDVDVDEVSEQSLSEIKETMEKITIQNKKEL</sequence>
<dbReference type="AlphaFoldDB" id="A0AAD4QXR3"/>
<evidence type="ECO:0000256" key="6">
    <source>
        <dbReference type="ARBA" id="ARBA00022989"/>
    </source>
</evidence>
<feature type="transmembrane region" description="Helical" evidence="9">
    <location>
        <begin position="50"/>
        <end position="71"/>
    </location>
</feature>
<comment type="subcellular location">
    <subcellularLocation>
        <location evidence="1">Membrane</location>
        <topology evidence="1">Multi-pass membrane protein</topology>
    </subcellularLocation>
</comment>
<feature type="domain" description="Sphingomyelin synthase-like" evidence="10">
    <location>
        <begin position="161"/>
        <end position="214"/>
    </location>
</feature>
<evidence type="ECO:0000256" key="3">
    <source>
        <dbReference type="ARBA" id="ARBA00022679"/>
    </source>
</evidence>
<evidence type="ECO:0000256" key="5">
    <source>
        <dbReference type="ARBA" id="ARBA00022919"/>
    </source>
</evidence>
<evidence type="ECO:0000256" key="7">
    <source>
        <dbReference type="ARBA" id="ARBA00023098"/>
    </source>
</evidence>
<evidence type="ECO:0000256" key="1">
    <source>
        <dbReference type="ARBA" id="ARBA00004141"/>
    </source>
</evidence>
<keyword evidence="5" id="KW-0746">Sphingolipid metabolism</keyword>
<evidence type="ECO:0000259" key="10">
    <source>
        <dbReference type="Pfam" id="PF14360"/>
    </source>
</evidence>
<keyword evidence="8 9" id="KW-0472">Membrane</keyword>